<name>A0A6A6TJD2_9PLEO</name>
<organism evidence="2 3">
    <name type="scientific">Lophiostoma macrostomum CBS 122681</name>
    <dbReference type="NCBI Taxonomy" id="1314788"/>
    <lineage>
        <taxon>Eukaryota</taxon>
        <taxon>Fungi</taxon>
        <taxon>Dikarya</taxon>
        <taxon>Ascomycota</taxon>
        <taxon>Pezizomycotina</taxon>
        <taxon>Dothideomycetes</taxon>
        <taxon>Pleosporomycetidae</taxon>
        <taxon>Pleosporales</taxon>
        <taxon>Lophiostomataceae</taxon>
        <taxon>Lophiostoma</taxon>
    </lineage>
</organism>
<evidence type="ECO:0000256" key="1">
    <source>
        <dbReference type="SAM" id="MobiDB-lite"/>
    </source>
</evidence>
<evidence type="ECO:0000313" key="2">
    <source>
        <dbReference type="EMBL" id="KAF2659526.1"/>
    </source>
</evidence>
<feature type="region of interest" description="Disordered" evidence="1">
    <location>
        <begin position="176"/>
        <end position="197"/>
    </location>
</feature>
<accession>A0A6A6TJD2</accession>
<dbReference type="Proteomes" id="UP000799324">
    <property type="component" value="Unassembled WGS sequence"/>
</dbReference>
<feature type="region of interest" description="Disordered" evidence="1">
    <location>
        <begin position="63"/>
        <end position="94"/>
    </location>
</feature>
<dbReference type="PANTHER" id="PTHR42354:SF1">
    <property type="entry name" value="C2H2-TYPE DOMAIN-CONTAINING PROTEIN"/>
    <property type="match status" value="1"/>
</dbReference>
<dbReference type="EMBL" id="MU004306">
    <property type="protein sequence ID" value="KAF2659526.1"/>
    <property type="molecule type" value="Genomic_DNA"/>
</dbReference>
<proteinExistence type="predicted"/>
<keyword evidence="3" id="KW-1185">Reference proteome</keyword>
<protein>
    <submittedName>
        <fullName evidence="2">Uncharacterized protein</fullName>
    </submittedName>
</protein>
<gene>
    <name evidence="2" type="ORF">K491DRAFT_689139</name>
</gene>
<dbReference type="PANTHER" id="PTHR42354">
    <property type="entry name" value="C2H2-TYPE DOMAIN-CONTAINING PROTEIN"/>
    <property type="match status" value="1"/>
</dbReference>
<reference evidence="2" key="1">
    <citation type="journal article" date="2020" name="Stud. Mycol.">
        <title>101 Dothideomycetes genomes: a test case for predicting lifestyles and emergence of pathogens.</title>
        <authorList>
            <person name="Haridas S."/>
            <person name="Albert R."/>
            <person name="Binder M."/>
            <person name="Bloem J."/>
            <person name="Labutti K."/>
            <person name="Salamov A."/>
            <person name="Andreopoulos B."/>
            <person name="Baker S."/>
            <person name="Barry K."/>
            <person name="Bills G."/>
            <person name="Bluhm B."/>
            <person name="Cannon C."/>
            <person name="Castanera R."/>
            <person name="Culley D."/>
            <person name="Daum C."/>
            <person name="Ezra D."/>
            <person name="Gonzalez J."/>
            <person name="Henrissat B."/>
            <person name="Kuo A."/>
            <person name="Liang C."/>
            <person name="Lipzen A."/>
            <person name="Lutzoni F."/>
            <person name="Magnuson J."/>
            <person name="Mondo S."/>
            <person name="Nolan M."/>
            <person name="Ohm R."/>
            <person name="Pangilinan J."/>
            <person name="Park H.-J."/>
            <person name="Ramirez L."/>
            <person name="Alfaro M."/>
            <person name="Sun H."/>
            <person name="Tritt A."/>
            <person name="Yoshinaga Y."/>
            <person name="Zwiers L.-H."/>
            <person name="Turgeon B."/>
            <person name="Goodwin S."/>
            <person name="Spatafora J."/>
            <person name="Crous P."/>
            <person name="Grigoriev I."/>
        </authorList>
    </citation>
    <scope>NUCLEOTIDE SEQUENCE</scope>
    <source>
        <strain evidence="2">CBS 122681</strain>
    </source>
</reference>
<evidence type="ECO:0000313" key="3">
    <source>
        <dbReference type="Proteomes" id="UP000799324"/>
    </source>
</evidence>
<dbReference type="OrthoDB" id="5309037at2759"/>
<dbReference type="AlphaFoldDB" id="A0A6A6TJD2"/>
<sequence length="367" mass="41721">MNYSNMIEEKNLKKTFIIATLCSTLVGTFSSSMGLWDRVQDKRKQQKKDTHQDDQIKALREEVQKATKRNEERDEQSRRDRRDDRRDDIGDNFERSGALIQRQYDEGYGRLGRRFAQGDAITENQLQAQVISLQQTVINVLQDALANERQLTRADMAKLVAASNAAREGSLDALRQQQQRLAGDDTASTRSLPAPKRASTVIESDPLYCRYSLDLQYVAKKPLAADFAPGGNCRCPACGVRLDVTGDDFWQIGKRTPILISENGYEKEIMETREFHLGQRFVVKCHTADGEYACVLCNKHRDVDAICRSVESLVNHVGKFHDISELEREPDLRERDVPMRLAIAPPPPAPTAPISRRVEEVKEVIYR</sequence>